<feature type="transmembrane region" description="Helical" evidence="3">
    <location>
        <begin position="109"/>
        <end position="134"/>
    </location>
</feature>
<evidence type="ECO:0000256" key="3">
    <source>
        <dbReference type="SAM" id="Phobius"/>
    </source>
</evidence>
<sequence length="206" mass="21938">MFDARLRPLIDPPLAWMARGLVRYRINANQVTLLGAVPGFAAAVCIGFELYLTGLVLILLNRLSDGLDGAVARQTRATDFGGYLDIVLDFLFYAVIPLGFAVAHPEVNALPAAVLIASFIGTGSSFLAYAIVAAKRGISTEIRGKKSFYHLGGLTEGTETIAFLVLCCLLPNHFPVLAYGFAALCCVTTATRIAAAYQTFTNGEAS</sequence>
<dbReference type="RefSeq" id="WP_169623198.1">
    <property type="nucleotide sequence ID" value="NZ_JABBNT010000001.1"/>
</dbReference>
<feature type="transmembrane region" description="Helical" evidence="3">
    <location>
        <begin position="40"/>
        <end position="60"/>
    </location>
</feature>
<feature type="transmembrane region" description="Helical" evidence="3">
    <location>
        <begin position="80"/>
        <end position="103"/>
    </location>
</feature>
<dbReference type="Proteomes" id="UP000539372">
    <property type="component" value="Unassembled WGS sequence"/>
</dbReference>
<keyword evidence="1 2" id="KW-0808">Transferase</keyword>
<dbReference type="InterPro" id="IPR048254">
    <property type="entry name" value="CDP_ALCOHOL_P_TRANSF_CS"/>
</dbReference>
<organism evidence="4 5">
    <name type="scientific">Pacificispira spongiicola</name>
    <dbReference type="NCBI Taxonomy" id="2729598"/>
    <lineage>
        <taxon>Bacteria</taxon>
        <taxon>Pseudomonadati</taxon>
        <taxon>Pseudomonadota</taxon>
        <taxon>Alphaproteobacteria</taxon>
        <taxon>Rhodospirillales</taxon>
        <taxon>Rhodospirillaceae</taxon>
        <taxon>Pacificispira</taxon>
    </lineage>
</organism>
<dbReference type="Pfam" id="PF01066">
    <property type="entry name" value="CDP-OH_P_transf"/>
    <property type="match status" value="1"/>
</dbReference>
<comment type="caution">
    <text evidence="4">The sequence shown here is derived from an EMBL/GenBank/DDBJ whole genome shotgun (WGS) entry which is preliminary data.</text>
</comment>
<dbReference type="GO" id="GO:0008654">
    <property type="term" value="P:phospholipid biosynthetic process"/>
    <property type="evidence" value="ECO:0007669"/>
    <property type="project" value="InterPro"/>
</dbReference>
<name>A0A7Y0HEE9_9PROT</name>
<proteinExistence type="inferred from homology"/>
<evidence type="ECO:0000256" key="2">
    <source>
        <dbReference type="RuleBase" id="RU003750"/>
    </source>
</evidence>
<dbReference type="EMBL" id="JABBNT010000001">
    <property type="protein sequence ID" value="NMM42877.1"/>
    <property type="molecule type" value="Genomic_DNA"/>
</dbReference>
<dbReference type="InterPro" id="IPR000462">
    <property type="entry name" value="CDP-OH_P_trans"/>
</dbReference>
<evidence type="ECO:0000256" key="1">
    <source>
        <dbReference type="ARBA" id="ARBA00022679"/>
    </source>
</evidence>
<dbReference type="AlphaFoldDB" id="A0A7Y0HEE9"/>
<comment type="similarity">
    <text evidence="2">Belongs to the CDP-alcohol phosphatidyltransferase class-I family.</text>
</comment>
<dbReference type="Gene3D" id="1.20.120.1760">
    <property type="match status" value="1"/>
</dbReference>
<gene>
    <name evidence="4" type="ORF">HH303_00195</name>
</gene>
<dbReference type="GO" id="GO:0016780">
    <property type="term" value="F:phosphotransferase activity, for other substituted phosphate groups"/>
    <property type="evidence" value="ECO:0007669"/>
    <property type="project" value="InterPro"/>
</dbReference>
<dbReference type="InterPro" id="IPR043130">
    <property type="entry name" value="CDP-OH_PTrfase_TM_dom"/>
</dbReference>
<protein>
    <submittedName>
        <fullName evidence="4">CDP-alcohol phosphatidyltransferase family protein</fullName>
    </submittedName>
</protein>
<dbReference type="GO" id="GO:0016020">
    <property type="term" value="C:membrane"/>
    <property type="evidence" value="ECO:0007669"/>
    <property type="project" value="InterPro"/>
</dbReference>
<keyword evidence="3" id="KW-0812">Transmembrane</keyword>
<keyword evidence="5" id="KW-1185">Reference proteome</keyword>
<reference evidence="4 5" key="1">
    <citation type="submission" date="2020-04" db="EMBL/GenBank/DDBJ databases">
        <title>Rhodospirillaceae bacterium KN72 isolated from deep sea.</title>
        <authorList>
            <person name="Zhang D.-C."/>
        </authorList>
    </citation>
    <scope>NUCLEOTIDE SEQUENCE [LARGE SCALE GENOMIC DNA]</scope>
    <source>
        <strain evidence="4 5">KN72</strain>
    </source>
</reference>
<keyword evidence="3" id="KW-0472">Membrane</keyword>
<evidence type="ECO:0000313" key="5">
    <source>
        <dbReference type="Proteomes" id="UP000539372"/>
    </source>
</evidence>
<keyword evidence="3" id="KW-1133">Transmembrane helix</keyword>
<evidence type="ECO:0000313" key="4">
    <source>
        <dbReference type="EMBL" id="NMM42877.1"/>
    </source>
</evidence>
<dbReference type="PROSITE" id="PS00379">
    <property type="entry name" value="CDP_ALCOHOL_P_TRANSF"/>
    <property type="match status" value="1"/>
</dbReference>
<accession>A0A7Y0HEE9</accession>